<dbReference type="Proteomes" id="UP001396334">
    <property type="component" value="Unassembled WGS sequence"/>
</dbReference>
<evidence type="ECO:0000313" key="1">
    <source>
        <dbReference type="EMBL" id="KAK9001528.1"/>
    </source>
</evidence>
<reference evidence="1 2" key="1">
    <citation type="journal article" date="2024" name="G3 (Bethesda)">
        <title>Genome assembly of Hibiscus sabdariffa L. provides insights into metabolisms of medicinal natural products.</title>
        <authorList>
            <person name="Kim T."/>
        </authorList>
    </citation>
    <scope>NUCLEOTIDE SEQUENCE [LARGE SCALE GENOMIC DNA]</scope>
    <source>
        <strain evidence="1">TK-2024</strain>
        <tissue evidence="1">Old leaves</tissue>
    </source>
</reference>
<evidence type="ECO:0000313" key="2">
    <source>
        <dbReference type="Proteomes" id="UP001396334"/>
    </source>
</evidence>
<name>A0ABR2QLI6_9ROSI</name>
<dbReference type="EMBL" id="JBBPBN010000036">
    <property type="protein sequence ID" value="KAK9001528.1"/>
    <property type="molecule type" value="Genomic_DNA"/>
</dbReference>
<protein>
    <submittedName>
        <fullName evidence="1">Uncharacterized protein</fullName>
    </submittedName>
</protein>
<comment type="caution">
    <text evidence="1">The sequence shown here is derived from an EMBL/GenBank/DDBJ whole genome shotgun (WGS) entry which is preliminary data.</text>
</comment>
<organism evidence="1 2">
    <name type="scientific">Hibiscus sabdariffa</name>
    <name type="common">roselle</name>
    <dbReference type="NCBI Taxonomy" id="183260"/>
    <lineage>
        <taxon>Eukaryota</taxon>
        <taxon>Viridiplantae</taxon>
        <taxon>Streptophyta</taxon>
        <taxon>Embryophyta</taxon>
        <taxon>Tracheophyta</taxon>
        <taxon>Spermatophyta</taxon>
        <taxon>Magnoliopsida</taxon>
        <taxon>eudicotyledons</taxon>
        <taxon>Gunneridae</taxon>
        <taxon>Pentapetalae</taxon>
        <taxon>rosids</taxon>
        <taxon>malvids</taxon>
        <taxon>Malvales</taxon>
        <taxon>Malvaceae</taxon>
        <taxon>Malvoideae</taxon>
        <taxon>Hibiscus</taxon>
    </lineage>
</organism>
<proteinExistence type="predicted"/>
<keyword evidence="2" id="KW-1185">Reference proteome</keyword>
<gene>
    <name evidence="1" type="ORF">V6N11_083310</name>
</gene>
<accession>A0ABR2QLI6</accession>
<sequence length="87" mass="9594">MVPTHSFLNEISSCLIATVPAKFYDKDEEEEIKLQKAPSFSFCNHGVPLKTTLPDPLLHPFYSTTGQLSKGVDSAKDSTTSCTWLDS</sequence>